<dbReference type="AlphaFoldDB" id="A0AAV9IZ80"/>
<evidence type="ECO:0000313" key="2">
    <source>
        <dbReference type="EMBL" id="KAK4537647.1"/>
    </source>
</evidence>
<dbReference type="Proteomes" id="UP001301350">
    <property type="component" value="Unassembled WGS sequence"/>
</dbReference>
<organism evidence="2 3">
    <name type="scientific">Cyanidium caldarium</name>
    <name type="common">Red alga</name>
    <dbReference type="NCBI Taxonomy" id="2771"/>
    <lineage>
        <taxon>Eukaryota</taxon>
        <taxon>Rhodophyta</taxon>
        <taxon>Bangiophyceae</taxon>
        <taxon>Cyanidiales</taxon>
        <taxon>Cyanidiaceae</taxon>
        <taxon>Cyanidium</taxon>
    </lineage>
</organism>
<feature type="compositionally biased region" description="Basic and acidic residues" evidence="1">
    <location>
        <begin position="42"/>
        <end position="51"/>
    </location>
</feature>
<gene>
    <name evidence="2" type="ORF">CDCA_CDCA13G3672</name>
</gene>
<feature type="region of interest" description="Disordered" evidence="1">
    <location>
        <begin position="20"/>
        <end position="61"/>
    </location>
</feature>
<evidence type="ECO:0000256" key="1">
    <source>
        <dbReference type="SAM" id="MobiDB-lite"/>
    </source>
</evidence>
<sequence>MRLHTRLRWGAARCATTTSGEGAGLDAWQRSTSHDAGGLEETPEKPLRDIESQPPTGFHGRLLPPSWEHMLLHELTNTEAVAAHALAALNAGYQLPASIYRRLIGQVLLAASREAAHRGAMRWADIVGRSPAPVLPQSSPPPGSQSCARQLTLDAMLGGDAYVGRGAAAAAARSVTACRRASVGGANTPSVAPLAVLTFLGIPPELLGLQSTTEAVADAAREAPWMHGSVVFSVLRSSLRILSREEGLLDHQCALQMYLDVAAVDVQHGLEGWVSDANLPDMYRHENGEAADGTGAANRAGTGVPEEHHRSSSAAIRWPLLEAPPVAEAAAPNSVSLPMQVADMLLAEELPRPTPHVETRASAYNVEPAVVSWAESLGTERIRDNVCCFLDALLEVITSVAEFRSPPIKPNSVAMPGALLSDALEHATVCANNRHARTALGRAMIESLVRCVSVCALASTTVSSSGRGNGELQSARMAAHRHHGHRATTVLAAGPGVCDCARWSDLVPDIRICYSEACVARLAVFTRLLSWYSYALTSTGRVPGDVAGEGHAFRIRVAEAFVGRIAVLPWRQLPSASESGLGQSFNRQRPPADASLPPASFLATFLALLEDPLLKVAICDQCLDAGFSAELVGNGAAQWNGAPLSLPKLARFTARLRPRLTSQTNVPARRAARPRRGRKRKMGSEPMDLEVAATAAAREESALLGDASSLALLFAHLCDAVLQSERLLQQLATSVDAQLLQALRDNSADLLNALSAADSATAPSPWLSILQSAQTSLCDRLDQPLSSQKVRREE</sequence>
<evidence type="ECO:0000313" key="3">
    <source>
        <dbReference type="Proteomes" id="UP001301350"/>
    </source>
</evidence>
<feature type="region of interest" description="Disordered" evidence="1">
    <location>
        <begin position="663"/>
        <end position="686"/>
    </location>
</feature>
<feature type="region of interest" description="Disordered" evidence="1">
    <location>
        <begin position="286"/>
        <end position="309"/>
    </location>
</feature>
<keyword evidence="3" id="KW-1185">Reference proteome</keyword>
<dbReference type="EMBL" id="JANCYW010000013">
    <property type="protein sequence ID" value="KAK4537647.1"/>
    <property type="molecule type" value="Genomic_DNA"/>
</dbReference>
<feature type="compositionally biased region" description="Basic residues" evidence="1">
    <location>
        <begin position="670"/>
        <end position="681"/>
    </location>
</feature>
<name>A0AAV9IZ80_CYACA</name>
<protein>
    <submittedName>
        <fullName evidence="2">Uncharacterized protein</fullName>
    </submittedName>
</protein>
<comment type="caution">
    <text evidence="2">The sequence shown here is derived from an EMBL/GenBank/DDBJ whole genome shotgun (WGS) entry which is preliminary data.</text>
</comment>
<proteinExistence type="predicted"/>
<accession>A0AAV9IZ80</accession>
<reference evidence="2 3" key="1">
    <citation type="submission" date="2022-07" db="EMBL/GenBank/DDBJ databases">
        <title>Genome-wide signatures of adaptation to extreme environments.</title>
        <authorList>
            <person name="Cho C.H."/>
            <person name="Yoon H.S."/>
        </authorList>
    </citation>
    <scope>NUCLEOTIDE SEQUENCE [LARGE SCALE GENOMIC DNA]</scope>
    <source>
        <strain evidence="2 3">DBV 063 E5</strain>
    </source>
</reference>